<dbReference type="SMART" id="SM00061">
    <property type="entry name" value="MATH"/>
    <property type="match status" value="3"/>
</dbReference>
<dbReference type="InterPro" id="IPR002083">
    <property type="entry name" value="MATH/TRAF_dom"/>
</dbReference>
<reference evidence="2 3" key="1">
    <citation type="journal article" date="2021" name="J. Hered.">
        <title>A chromosome-level genome assembly of the parasitoid wasp, Cotesia glomerata (Hymenoptera: Braconidae).</title>
        <authorList>
            <person name="Pinto B.J."/>
            <person name="Weis J.J."/>
            <person name="Gamble T."/>
            <person name="Ode P.J."/>
            <person name="Paul R."/>
            <person name="Zaspel J.M."/>
        </authorList>
    </citation>
    <scope>NUCLEOTIDE SEQUENCE [LARGE SCALE GENOMIC DNA]</scope>
    <source>
        <strain evidence="2">CgM1</strain>
    </source>
</reference>
<proteinExistence type="predicted"/>
<dbReference type="PANTHER" id="PTHR47022:SF1">
    <property type="entry name" value="BTB AND MATH DOMAIN-CONTAINING PROTEIN 36-RELATED"/>
    <property type="match status" value="1"/>
</dbReference>
<dbReference type="Pfam" id="PF00917">
    <property type="entry name" value="MATH"/>
    <property type="match status" value="1"/>
</dbReference>
<evidence type="ECO:0000313" key="3">
    <source>
        <dbReference type="Proteomes" id="UP000826195"/>
    </source>
</evidence>
<dbReference type="PANTHER" id="PTHR47022">
    <property type="entry name" value="BTB AND MATH DOMAIN-CONTAINING PROTEIN 36-RELATED"/>
    <property type="match status" value="1"/>
</dbReference>
<organism evidence="2 3">
    <name type="scientific">Cotesia glomerata</name>
    <name type="common">Lepidopteran parasitic wasp</name>
    <name type="synonym">Apanteles glomeratus</name>
    <dbReference type="NCBI Taxonomy" id="32391"/>
    <lineage>
        <taxon>Eukaryota</taxon>
        <taxon>Metazoa</taxon>
        <taxon>Ecdysozoa</taxon>
        <taxon>Arthropoda</taxon>
        <taxon>Hexapoda</taxon>
        <taxon>Insecta</taxon>
        <taxon>Pterygota</taxon>
        <taxon>Neoptera</taxon>
        <taxon>Endopterygota</taxon>
        <taxon>Hymenoptera</taxon>
        <taxon>Apocrita</taxon>
        <taxon>Ichneumonoidea</taxon>
        <taxon>Braconidae</taxon>
        <taxon>Microgastrinae</taxon>
        <taxon>Cotesia</taxon>
    </lineage>
</organism>
<feature type="domain" description="MATH" evidence="1">
    <location>
        <begin position="15"/>
        <end position="139"/>
    </location>
</feature>
<evidence type="ECO:0000259" key="1">
    <source>
        <dbReference type="PROSITE" id="PS50144"/>
    </source>
</evidence>
<dbReference type="SUPFAM" id="SSF49599">
    <property type="entry name" value="TRAF domain-like"/>
    <property type="match status" value="3"/>
</dbReference>
<keyword evidence="3" id="KW-1185">Reference proteome</keyword>
<dbReference type="Pfam" id="PF22486">
    <property type="entry name" value="MATH_2"/>
    <property type="match status" value="2"/>
</dbReference>
<dbReference type="EMBL" id="JAHXZJ010002609">
    <property type="protein sequence ID" value="KAH0540546.1"/>
    <property type="molecule type" value="Genomic_DNA"/>
</dbReference>
<name>A0AAV7I5M9_COTGL</name>
<feature type="domain" description="MATH" evidence="1">
    <location>
        <begin position="275"/>
        <end position="401"/>
    </location>
</feature>
<comment type="caution">
    <text evidence="2">The sequence shown here is derived from an EMBL/GenBank/DDBJ whole genome shotgun (WGS) entry which is preliminary data.</text>
</comment>
<sequence length="402" mass="46412">MAEGVKPELSMVLKEATIEYTVQNFSTLKDSITLPPCTIQHLPWNVLVKPFYETDLGKLPFGFFITCDGNDSTNWTCRADVEFNIYPFNKKCRVPYSRRRKHTFSAKANTTGFEILWEKITTSEKRLIDNDSIILEVCINCHPKDNEEANADYSVVETVFRHTIKNISKIQKTFILGPFPALNLSWKIIANFPTIPTEPQSLGLYLQCNKDVYSDTWNCDARIELRLLNHQKSDEKLCRIVQHQFSGRDNTAGVDDFIQWKDLLNVAKAYLNVREGTFWFKFENISKITGDQLSSPCIIGNFPWKILIKQFKKSDEELYLGCFLEYGQVNPSTSSSCDAIATLSLLSIEKDQKSYTKNIPPKHFTNEINSWGFKQFILWKDLLDSEKGYIKNDSITIEEYNY</sequence>
<gene>
    <name evidence="2" type="ORF">KQX54_018221</name>
</gene>
<dbReference type="Gene3D" id="2.60.210.10">
    <property type="entry name" value="Apoptosis, Tumor Necrosis Factor Receptor Associated Protein 2, Chain A"/>
    <property type="match status" value="3"/>
</dbReference>
<accession>A0AAV7I5M9</accession>
<dbReference type="AlphaFoldDB" id="A0AAV7I5M9"/>
<dbReference type="PROSITE" id="PS50144">
    <property type="entry name" value="MATH"/>
    <property type="match status" value="3"/>
</dbReference>
<protein>
    <recommendedName>
        <fullName evidence="1">MATH domain-containing protein</fullName>
    </recommendedName>
</protein>
<evidence type="ECO:0000313" key="2">
    <source>
        <dbReference type="EMBL" id="KAH0540546.1"/>
    </source>
</evidence>
<feature type="domain" description="MATH" evidence="1">
    <location>
        <begin position="157"/>
        <end position="271"/>
    </location>
</feature>
<dbReference type="Proteomes" id="UP000826195">
    <property type="component" value="Unassembled WGS sequence"/>
</dbReference>
<dbReference type="InterPro" id="IPR008974">
    <property type="entry name" value="TRAF-like"/>
</dbReference>